<dbReference type="InterPro" id="IPR027417">
    <property type="entry name" value="P-loop_NTPase"/>
</dbReference>
<name>A0ABY3SIP5_9BACL</name>
<accession>A0ABY3SIP5</accession>
<dbReference type="Gene3D" id="3.40.50.300">
    <property type="entry name" value="P-loop containing nucleotide triphosphate hydrolases"/>
    <property type="match status" value="1"/>
</dbReference>
<proteinExistence type="predicted"/>
<dbReference type="InterPro" id="IPR039421">
    <property type="entry name" value="Type_1_exporter"/>
</dbReference>
<sequence length="86" mass="9876">MNDPRILIFDEATSALDTESERIIQQNMDEMLRNRTTLIIAHRLSTIRNADLIVVLDQGTIAEMGTHEQLLLEKGIYHHLVHQQSV</sequence>
<dbReference type="Proteomes" id="UP001649230">
    <property type="component" value="Chromosome"/>
</dbReference>
<dbReference type="RefSeq" id="WP_235119358.1">
    <property type="nucleotide sequence ID" value="NZ_CP090978.1"/>
</dbReference>
<keyword evidence="2" id="KW-1185">Reference proteome</keyword>
<organism evidence="1 2">
    <name type="scientific">Paenibacillus hexagrammi</name>
    <dbReference type="NCBI Taxonomy" id="2908839"/>
    <lineage>
        <taxon>Bacteria</taxon>
        <taxon>Bacillati</taxon>
        <taxon>Bacillota</taxon>
        <taxon>Bacilli</taxon>
        <taxon>Bacillales</taxon>
        <taxon>Paenibacillaceae</taxon>
        <taxon>Paenibacillus</taxon>
    </lineage>
</organism>
<dbReference type="PANTHER" id="PTHR43394">
    <property type="entry name" value="ATP-DEPENDENT PERMEASE MDL1, MITOCHONDRIAL"/>
    <property type="match status" value="1"/>
</dbReference>
<evidence type="ECO:0000313" key="1">
    <source>
        <dbReference type="EMBL" id="UJF33016.1"/>
    </source>
</evidence>
<dbReference type="EMBL" id="CP090978">
    <property type="protein sequence ID" value="UJF33016.1"/>
    <property type="molecule type" value="Genomic_DNA"/>
</dbReference>
<evidence type="ECO:0000313" key="2">
    <source>
        <dbReference type="Proteomes" id="UP001649230"/>
    </source>
</evidence>
<reference evidence="1 2" key="1">
    <citation type="journal article" date="2024" name="Int. J. Syst. Evol. Microbiol.">
        <title>Paenibacillus hexagrammi sp. nov., a novel bacterium isolated from the gut content of Hexagrammos agrammus.</title>
        <authorList>
            <person name="Jung H.K."/>
            <person name="Kim D.G."/>
            <person name="Zin H."/>
            <person name="Park J."/>
            <person name="Jung H."/>
            <person name="Kim Y.O."/>
            <person name="Kong H.J."/>
            <person name="Kim J.W."/>
            <person name="Kim Y.S."/>
        </authorList>
    </citation>
    <scope>NUCLEOTIDE SEQUENCE [LARGE SCALE GENOMIC DNA]</scope>
    <source>
        <strain evidence="1 2">YPD9-1</strain>
    </source>
</reference>
<dbReference type="PANTHER" id="PTHR43394:SF1">
    <property type="entry name" value="ATP-BINDING CASSETTE SUB-FAMILY B MEMBER 10, MITOCHONDRIAL"/>
    <property type="match status" value="1"/>
</dbReference>
<protein>
    <recommendedName>
        <fullName evidence="3">Lipid A export ATP-binding/permease protein MsbA</fullName>
    </recommendedName>
</protein>
<evidence type="ECO:0008006" key="3">
    <source>
        <dbReference type="Google" id="ProtNLM"/>
    </source>
</evidence>
<dbReference type="SUPFAM" id="SSF52540">
    <property type="entry name" value="P-loop containing nucleoside triphosphate hydrolases"/>
    <property type="match status" value="1"/>
</dbReference>
<gene>
    <name evidence="1" type="ORF">L0M14_26135</name>
</gene>